<dbReference type="PRINTS" id="PR00032">
    <property type="entry name" value="HTHARAC"/>
</dbReference>
<feature type="domain" description="HTH araC/xylS-type" evidence="4">
    <location>
        <begin position="178"/>
        <end position="276"/>
    </location>
</feature>
<dbReference type="SMART" id="SM00342">
    <property type="entry name" value="HTH_ARAC"/>
    <property type="match status" value="1"/>
</dbReference>
<dbReference type="PROSITE" id="PS01124">
    <property type="entry name" value="HTH_ARAC_FAMILY_2"/>
    <property type="match status" value="1"/>
</dbReference>
<evidence type="ECO:0000256" key="1">
    <source>
        <dbReference type="ARBA" id="ARBA00023015"/>
    </source>
</evidence>
<keyword evidence="6" id="KW-1185">Reference proteome</keyword>
<keyword evidence="2" id="KW-0238">DNA-binding</keyword>
<dbReference type="Gene3D" id="2.60.120.10">
    <property type="entry name" value="Jelly Rolls"/>
    <property type="match status" value="1"/>
</dbReference>
<dbReference type="Pfam" id="PF07883">
    <property type="entry name" value="Cupin_2"/>
    <property type="match status" value="1"/>
</dbReference>
<dbReference type="Pfam" id="PF12833">
    <property type="entry name" value="HTH_18"/>
    <property type="match status" value="1"/>
</dbReference>
<dbReference type="CDD" id="cd02208">
    <property type="entry name" value="cupin_RmlC-like"/>
    <property type="match status" value="1"/>
</dbReference>
<dbReference type="SUPFAM" id="SSF46689">
    <property type="entry name" value="Homeodomain-like"/>
    <property type="match status" value="2"/>
</dbReference>
<dbReference type="AlphaFoldDB" id="A0A4P6V2C4"/>
<evidence type="ECO:0000256" key="3">
    <source>
        <dbReference type="ARBA" id="ARBA00023163"/>
    </source>
</evidence>
<dbReference type="EMBL" id="CP036532">
    <property type="protein sequence ID" value="QBK30736.1"/>
    <property type="molecule type" value="Genomic_DNA"/>
</dbReference>
<evidence type="ECO:0000259" key="4">
    <source>
        <dbReference type="PROSITE" id="PS01124"/>
    </source>
</evidence>
<dbReference type="InterPro" id="IPR009057">
    <property type="entry name" value="Homeodomain-like_sf"/>
</dbReference>
<dbReference type="GO" id="GO:0043565">
    <property type="term" value="F:sequence-specific DNA binding"/>
    <property type="evidence" value="ECO:0007669"/>
    <property type="project" value="InterPro"/>
</dbReference>
<gene>
    <name evidence="5" type="ORF">E0E05_09110</name>
</gene>
<keyword evidence="1" id="KW-0805">Transcription regulation</keyword>
<organism evidence="5 6">
    <name type="scientific">Roseitalea porphyridii</name>
    <dbReference type="NCBI Taxonomy" id="1852022"/>
    <lineage>
        <taxon>Bacteria</taxon>
        <taxon>Pseudomonadati</taxon>
        <taxon>Pseudomonadota</taxon>
        <taxon>Alphaproteobacteria</taxon>
        <taxon>Hyphomicrobiales</taxon>
        <taxon>Ahrensiaceae</taxon>
        <taxon>Roseitalea</taxon>
    </lineage>
</organism>
<dbReference type="InterPro" id="IPR018060">
    <property type="entry name" value="HTH_AraC"/>
</dbReference>
<dbReference type="InterPro" id="IPR018062">
    <property type="entry name" value="HTH_AraC-typ_CS"/>
</dbReference>
<sequence>MPYRAEFKDGATSLPELPEIGRALQNEAISGGLPEHTHGRAFEFVVVTRGRLSWWVEQEVLDLSAGQLLCTKPDERHGAVGSALEPSEIIWVQVRLDRPGAFGLSDEDRRSLIAGLDDALRTAPALPIHAHHLNSIMDAYERGIARQAFVRAHAICFLEASLDALTRRETEAPDPRIAHAMRIMRADREGRLTLPAIADRVGLSESWLHVLFQRSTGLSPAAWLRETRMDEAKALLQRTNRTITQIAHDLGFSSSQYFASAFRKRTGHAPNAYRRSIRSGVGGIPEKETN</sequence>
<accession>A0A4P6V2C4</accession>
<dbReference type="SUPFAM" id="SSF51182">
    <property type="entry name" value="RmlC-like cupins"/>
    <property type="match status" value="1"/>
</dbReference>
<dbReference type="InterPro" id="IPR020449">
    <property type="entry name" value="Tscrpt_reg_AraC-type_HTH"/>
</dbReference>
<dbReference type="InterPro" id="IPR011051">
    <property type="entry name" value="RmlC_Cupin_sf"/>
</dbReference>
<evidence type="ECO:0000256" key="2">
    <source>
        <dbReference type="ARBA" id="ARBA00023125"/>
    </source>
</evidence>
<dbReference type="KEGG" id="rpod:E0E05_09110"/>
<proteinExistence type="predicted"/>
<dbReference type="PANTHER" id="PTHR46796">
    <property type="entry name" value="HTH-TYPE TRANSCRIPTIONAL ACTIVATOR RHAS-RELATED"/>
    <property type="match status" value="1"/>
</dbReference>
<dbReference type="GeneID" id="90767452"/>
<dbReference type="Gene3D" id="1.10.10.60">
    <property type="entry name" value="Homeodomain-like"/>
    <property type="match status" value="2"/>
</dbReference>
<evidence type="ECO:0000313" key="5">
    <source>
        <dbReference type="EMBL" id="QBK30736.1"/>
    </source>
</evidence>
<dbReference type="OrthoDB" id="4601794at2"/>
<dbReference type="InterPro" id="IPR013096">
    <property type="entry name" value="Cupin_2"/>
</dbReference>
<dbReference type="GO" id="GO:0003700">
    <property type="term" value="F:DNA-binding transcription factor activity"/>
    <property type="evidence" value="ECO:0007669"/>
    <property type="project" value="InterPro"/>
</dbReference>
<dbReference type="RefSeq" id="WP_131616420.1">
    <property type="nucleotide sequence ID" value="NZ_CP036532.1"/>
</dbReference>
<name>A0A4P6V2C4_9HYPH</name>
<protein>
    <submittedName>
        <fullName evidence="5">AraC family transcriptional regulator</fullName>
    </submittedName>
</protein>
<dbReference type="InterPro" id="IPR014710">
    <property type="entry name" value="RmlC-like_jellyroll"/>
</dbReference>
<reference evidence="5 6" key="1">
    <citation type="journal article" date="2017" name="Int. J. Syst. Evol. Microbiol.">
        <title>Roseitalea porphyridii gen. nov., sp. nov., isolated from a red alga, and reclassification of Hoeflea suaedae Chung et al. 2013 as Pseudohoeflea suaedae gen. nov., comb. nov.</title>
        <authorList>
            <person name="Hyeon J.W."/>
            <person name="Jeong S.E."/>
            <person name="Baek K."/>
            <person name="Jeon C.O."/>
        </authorList>
    </citation>
    <scope>NUCLEOTIDE SEQUENCE [LARGE SCALE GENOMIC DNA]</scope>
    <source>
        <strain evidence="5 6">MA7-20</strain>
    </source>
</reference>
<dbReference type="PROSITE" id="PS00041">
    <property type="entry name" value="HTH_ARAC_FAMILY_1"/>
    <property type="match status" value="1"/>
</dbReference>
<keyword evidence="3" id="KW-0804">Transcription</keyword>
<dbReference type="Proteomes" id="UP000293719">
    <property type="component" value="Chromosome"/>
</dbReference>
<dbReference type="InterPro" id="IPR050204">
    <property type="entry name" value="AraC_XylS_family_regulators"/>
</dbReference>
<evidence type="ECO:0000313" key="6">
    <source>
        <dbReference type="Proteomes" id="UP000293719"/>
    </source>
</evidence>